<dbReference type="InterPro" id="IPR036770">
    <property type="entry name" value="Ankyrin_rpt-contain_sf"/>
</dbReference>
<dbReference type="InterPro" id="IPR002110">
    <property type="entry name" value="Ankyrin_rpt"/>
</dbReference>
<dbReference type="SMART" id="SM00248">
    <property type="entry name" value="ANK"/>
    <property type="match status" value="2"/>
</dbReference>
<dbReference type="Gene3D" id="1.25.40.20">
    <property type="entry name" value="Ankyrin repeat-containing domain"/>
    <property type="match status" value="1"/>
</dbReference>
<dbReference type="SUPFAM" id="SSF48403">
    <property type="entry name" value="Ankyrin repeat"/>
    <property type="match status" value="1"/>
</dbReference>
<evidence type="ECO:0000313" key="2">
    <source>
        <dbReference type="Proteomes" id="UP000013827"/>
    </source>
</evidence>
<proteinExistence type="predicted"/>
<dbReference type="GeneID" id="17277790"/>
<reference evidence="2" key="1">
    <citation type="journal article" date="2013" name="Nature">
        <title>Pan genome of the phytoplankton Emiliania underpins its global distribution.</title>
        <authorList>
            <person name="Read B.A."/>
            <person name="Kegel J."/>
            <person name="Klute M.J."/>
            <person name="Kuo A."/>
            <person name="Lefebvre S.C."/>
            <person name="Maumus F."/>
            <person name="Mayer C."/>
            <person name="Miller J."/>
            <person name="Monier A."/>
            <person name="Salamov A."/>
            <person name="Young J."/>
            <person name="Aguilar M."/>
            <person name="Claverie J.M."/>
            <person name="Frickenhaus S."/>
            <person name="Gonzalez K."/>
            <person name="Herman E.K."/>
            <person name="Lin Y.C."/>
            <person name="Napier J."/>
            <person name="Ogata H."/>
            <person name="Sarno A.F."/>
            <person name="Shmutz J."/>
            <person name="Schroeder D."/>
            <person name="de Vargas C."/>
            <person name="Verret F."/>
            <person name="von Dassow P."/>
            <person name="Valentin K."/>
            <person name="Van de Peer Y."/>
            <person name="Wheeler G."/>
            <person name="Dacks J.B."/>
            <person name="Delwiche C.F."/>
            <person name="Dyhrman S.T."/>
            <person name="Glockner G."/>
            <person name="John U."/>
            <person name="Richards T."/>
            <person name="Worden A.Z."/>
            <person name="Zhang X."/>
            <person name="Grigoriev I.V."/>
            <person name="Allen A.E."/>
            <person name="Bidle K."/>
            <person name="Borodovsky M."/>
            <person name="Bowler C."/>
            <person name="Brownlee C."/>
            <person name="Cock J.M."/>
            <person name="Elias M."/>
            <person name="Gladyshev V.N."/>
            <person name="Groth M."/>
            <person name="Guda C."/>
            <person name="Hadaegh A."/>
            <person name="Iglesias-Rodriguez M.D."/>
            <person name="Jenkins J."/>
            <person name="Jones B.M."/>
            <person name="Lawson T."/>
            <person name="Leese F."/>
            <person name="Lindquist E."/>
            <person name="Lobanov A."/>
            <person name="Lomsadze A."/>
            <person name="Malik S.B."/>
            <person name="Marsh M.E."/>
            <person name="Mackinder L."/>
            <person name="Mock T."/>
            <person name="Mueller-Roeber B."/>
            <person name="Pagarete A."/>
            <person name="Parker M."/>
            <person name="Probert I."/>
            <person name="Quesneville H."/>
            <person name="Raines C."/>
            <person name="Rensing S.A."/>
            <person name="Riano-Pachon D.M."/>
            <person name="Richier S."/>
            <person name="Rokitta S."/>
            <person name="Shiraiwa Y."/>
            <person name="Soanes D.M."/>
            <person name="van der Giezen M."/>
            <person name="Wahlund T.M."/>
            <person name="Williams B."/>
            <person name="Wilson W."/>
            <person name="Wolfe G."/>
            <person name="Wurch L.L."/>
        </authorList>
    </citation>
    <scope>NUCLEOTIDE SEQUENCE</scope>
</reference>
<accession>A0A0D3K9T2</accession>
<dbReference type="EnsemblProtists" id="EOD32517">
    <property type="protein sequence ID" value="EOD32517"/>
    <property type="gene ID" value="EMIHUDRAFT_230871"/>
</dbReference>
<evidence type="ECO:0000313" key="1">
    <source>
        <dbReference type="EnsemblProtists" id="EOD32517"/>
    </source>
</evidence>
<sequence>MRSRNPHWRAAKRQEDAAELWRRVVDAAQICSVLRARAALLAASPELIDEARSGPLGLITPVIRAAGARKTKAAAAPRELLETVRLALDKGFSADAPCPQVMAWEIWSPPLVTAASYGYEDVCEELLRRGASPSSRNSDGDTALHVAVEQPRVLRQLLRAADFRALVGAENRWRLTPLVSALVASPFKAKHWECALLLAPHALLSDRDLAVLAARRRVPRLASLAHALAVASGRRGLPADAMHWHPAWHWSFPPPDRQAASLLRAHSAQGSPLPPELWLHVLSFCRRGWFAAPAREQSDADEPLLDRAREAVRRRGAGALAAAGADDARSLGLRRRIARS</sequence>
<protein>
    <submittedName>
        <fullName evidence="1">Uncharacterized protein</fullName>
    </submittedName>
</protein>
<dbReference type="RefSeq" id="XP_005784946.1">
    <property type="nucleotide sequence ID" value="XM_005784889.1"/>
</dbReference>
<dbReference type="PaxDb" id="2903-EOD32517"/>
<dbReference type="Proteomes" id="UP000013827">
    <property type="component" value="Unassembled WGS sequence"/>
</dbReference>
<reference evidence="1" key="2">
    <citation type="submission" date="2024-10" db="UniProtKB">
        <authorList>
            <consortium name="EnsemblProtists"/>
        </authorList>
    </citation>
    <scope>IDENTIFICATION</scope>
</reference>
<name>A0A0D3K9T2_EMIH1</name>
<organism evidence="1 2">
    <name type="scientific">Emiliania huxleyi (strain CCMP1516)</name>
    <dbReference type="NCBI Taxonomy" id="280463"/>
    <lineage>
        <taxon>Eukaryota</taxon>
        <taxon>Haptista</taxon>
        <taxon>Haptophyta</taxon>
        <taxon>Prymnesiophyceae</taxon>
        <taxon>Isochrysidales</taxon>
        <taxon>Noelaerhabdaceae</taxon>
        <taxon>Emiliania</taxon>
    </lineage>
</organism>
<dbReference type="KEGG" id="ehx:EMIHUDRAFT_230871"/>
<dbReference type="Pfam" id="PF12796">
    <property type="entry name" value="Ank_2"/>
    <property type="match status" value="1"/>
</dbReference>
<keyword evidence="2" id="KW-1185">Reference proteome</keyword>
<dbReference type="HOGENOM" id="CLU_817450_0_0_1"/>
<dbReference type="AlphaFoldDB" id="A0A0D3K9T2"/>